<reference evidence="2" key="3">
    <citation type="submission" date="2021-01" db="EMBL/GenBank/DDBJ databases">
        <title>Phytophthora aleatoria, a newly-described species from Pinus radiata is distinct from Phytophthora cactorum isolates based on comparative genomics.</title>
        <authorList>
            <person name="Mcdougal R."/>
            <person name="Panda P."/>
            <person name="Williams N."/>
            <person name="Studholme D.J."/>
        </authorList>
    </citation>
    <scope>NUCLEOTIDE SEQUENCE</scope>
    <source>
        <strain evidence="2">NZFS 3830</strain>
    </source>
</reference>
<evidence type="ECO:0000313" key="1">
    <source>
        <dbReference type="EMBL" id="KAG2973343.1"/>
    </source>
</evidence>
<dbReference type="AlphaFoldDB" id="A0A329S151"/>
<organism evidence="3 4">
    <name type="scientific">Phytophthora cactorum</name>
    <dbReference type="NCBI Taxonomy" id="29920"/>
    <lineage>
        <taxon>Eukaryota</taxon>
        <taxon>Sar</taxon>
        <taxon>Stramenopiles</taxon>
        <taxon>Oomycota</taxon>
        <taxon>Peronosporomycetes</taxon>
        <taxon>Peronosporales</taxon>
        <taxon>Peronosporaceae</taxon>
        <taxon>Phytophthora</taxon>
    </lineage>
</organism>
<dbReference type="Proteomes" id="UP000697107">
    <property type="component" value="Unassembled WGS sequence"/>
</dbReference>
<evidence type="ECO:0000313" key="4">
    <source>
        <dbReference type="Proteomes" id="UP000251314"/>
    </source>
</evidence>
<name>A0A329S151_9STRA</name>
<reference evidence="3 4" key="1">
    <citation type="submission" date="2018-01" db="EMBL/GenBank/DDBJ databases">
        <title>Draft genome of the strawberry crown rot pathogen Phytophthora cactorum.</title>
        <authorList>
            <person name="Armitage A.D."/>
            <person name="Lysoe E."/>
            <person name="Nellist C.F."/>
            <person name="Harrison R.J."/>
            <person name="Brurberg M.B."/>
        </authorList>
    </citation>
    <scope>NUCLEOTIDE SEQUENCE [LARGE SCALE GENOMIC DNA]</scope>
    <source>
        <strain evidence="3 4">10300</strain>
    </source>
</reference>
<comment type="caution">
    <text evidence="3">The sequence shown here is derived from an EMBL/GenBank/DDBJ whole genome shotgun (WGS) entry which is preliminary data.</text>
</comment>
<sequence>MIAAQIGGDGKALDVQVPVRVYLTTNVEINSEDPVKQLEAVGRAEQILREDWRLYKLRNEQHEVPSGSIRCTSVLEPMVADFTDFQISSEFAEVMDKLMQSNVRFNRIQALDMDLHSKIAADGRVSKLALGELVRCLFATSRRKQAYTIYNLERQESKVDQIRSLSLYCESNTAYTRL</sequence>
<gene>
    <name evidence="2" type="ORF">JG687_00006151</name>
    <name evidence="3" type="ORF">PC110_g13229</name>
    <name evidence="1" type="ORF">PC118_g15191</name>
</gene>
<evidence type="ECO:0000313" key="3">
    <source>
        <dbReference type="EMBL" id="RAW30415.1"/>
    </source>
</evidence>
<dbReference type="OrthoDB" id="93741at2759"/>
<reference evidence="1" key="2">
    <citation type="submission" date="2018-10" db="EMBL/GenBank/DDBJ databases">
        <title>Effector identification in a new, highly contiguous assembly of the strawberry crown rot pathogen Phytophthora cactorum.</title>
        <authorList>
            <person name="Armitage A.D."/>
            <person name="Nellist C.F."/>
            <person name="Bates H."/>
            <person name="Vickerstaff R.J."/>
            <person name="Harrison R.J."/>
        </authorList>
    </citation>
    <scope>NUCLEOTIDE SEQUENCE</scope>
    <source>
        <strain evidence="1">P415</strain>
    </source>
</reference>
<dbReference type="EMBL" id="MJFZ01000372">
    <property type="protein sequence ID" value="RAW30415.1"/>
    <property type="molecule type" value="Genomic_DNA"/>
</dbReference>
<dbReference type="VEuPathDB" id="FungiDB:PC110_g13229"/>
<dbReference type="Proteomes" id="UP000251314">
    <property type="component" value="Unassembled WGS sequence"/>
</dbReference>
<accession>A0A329S151</accession>
<keyword evidence="4" id="KW-1185">Reference proteome</keyword>
<protein>
    <submittedName>
        <fullName evidence="3">Uncharacterized protein</fullName>
    </submittedName>
</protein>
<evidence type="ECO:0000313" key="2">
    <source>
        <dbReference type="EMBL" id="KAG6964145.1"/>
    </source>
</evidence>
<dbReference type="EMBL" id="JAENGZ010000245">
    <property type="protein sequence ID" value="KAG6964145.1"/>
    <property type="molecule type" value="Genomic_DNA"/>
</dbReference>
<dbReference type="EMBL" id="RCML01000580">
    <property type="protein sequence ID" value="KAG2973343.1"/>
    <property type="molecule type" value="Genomic_DNA"/>
</dbReference>
<dbReference type="Proteomes" id="UP000688947">
    <property type="component" value="Unassembled WGS sequence"/>
</dbReference>
<proteinExistence type="predicted"/>